<accession>A0A9W3AIN4</accession>
<dbReference type="SMART" id="SM00248">
    <property type="entry name" value="ANK"/>
    <property type="match status" value="5"/>
</dbReference>
<keyword evidence="4" id="KW-1185">Reference proteome</keyword>
<sequence>MEKIALPPPPSKRLIKTSLHQAVLDERLQQVRLLVDKHRAKVDTKDVHGRTPLMLSCMIDNSVLGYRMADVLIKAGADANLKDGMGRTAMSYACMNAREHIVKLILKEDALNLTEPDSDGNTSLHHAAACGNPLIVRALAKAFHRFGLHPDSRNKLGYTAFLVACKSGHFASAYYLITIAKASPSLRDGEFHRSAEEWIQKAARQKRGSDRGQIASAPAVIQRPLASLAFERDNTMYQKPWVPICRLYRTPITYRAVDSTVQLPEIANHDVSSATRSELVINSMEARQLLLEEIQKVQTKAGVSIVKSPPPRWAHPPTAKLRSLAARATTATSLPDMIYIFKVYSEMYQPPWRQDHTHSKMNELQDVSMSCAVP</sequence>
<evidence type="ECO:0000256" key="1">
    <source>
        <dbReference type="ARBA" id="ARBA00022737"/>
    </source>
</evidence>
<dbReference type="SUPFAM" id="SSF48403">
    <property type="entry name" value="Ankyrin repeat"/>
    <property type="match status" value="1"/>
</dbReference>
<protein>
    <submittedName>
        <fullName evidence="5 6">Uncharacterized protein LOC106057480</fullName>
    </submittedName>
</protein>
<evidence type="ECO:0000313" key="5">
    <source>
        <dbReference type="RefSeq" id="XP_055887124.1"/>
    </source>
</evidence>
<dbReference type="OrthoDB" id="5406014at2759"/>
<evidence type="ECO:0000313" key="4">
    <source>
        <dbReference type="Proteomes" id="UP001165740"/>
    </source>
</evidence>
<evidence type="ECO:0000313" key="6">
    <source>
        <dbReference type="RefSeq" id="XP_055887125.1"/>
    </source>
</evidence>
<dbReference type="InterPro" id="IPR002110">
    <property type="entry name" value="Ankyrin_rpt"/>
</dbReference>
<dbReference type="OMA" id="CMNGRES"/>
<feature type="repeat" description="ANK" evidence="3">
    <location>
        <begin position="48"/>
        <end position="84"/>
    </location>
</feature>
<proteinExistence type="predicted"/>
<name>A0A9W3AIN4_BIOGL</name>
<dbReference type="Pfam" id="PF12796">
    <property type="entry name" value="Ank_2"/>
    <property type="match status" value="1"/>
</dbReference>
<reference evidence="5 6" key="1">
    <citation type="submission" date="2025-04" db="UniProtKB">
        <authorList>
            <consortium name="RefSeq"/>
        </authorList>
    </citation>
    <scope>IDENTIFICATION</scope>
</reference>
<evidence type="ECO:0000256" key="2">
    <source>
        <dbReference type="ARBA" id="ARBA00023043"/>
    </source>
</evidence>
<gene>
    <name evidence="5 6" type="primary">LOC106057480</name>
</gene>
<organism evidence="4 6">
    <name type="scientific">Biomphalaria glabrata</name>
    <name type="common">Bloodfluke planorb</name>
    <name type="synonym">Freshwater snail</name>
    <dbReference type="NCBI Taxonomy" id="6526"/>
    <lineage>
        <taxon>Eukaryota</taxon>
        <taxon>Metazoa</taxon>
        <taxon>Spiralia</taxon>
        <taxon>Lophotrochozoa</taxon>
        <taxon>Mollusca</taxon>
        <taxon>Gastropoda</taxon>
        <taxon>Heterobranchia</taxon>
        <taxon>Euthyneura</taxon>
        <taxon>Panpulmonata</taxon>
        <taxon>Hygrophila</taxon>
        <taxon>Lymnaeoidea</taxon>
        <taxon>Planorbidae</taxon>
        <taxon>Biomphalaria</taxon>
    </lineage>
</organism>
<dbReference type="RefSeq" id="XP_055887124.1">
    <property type="nucleotide sequence ID" value="XM_056031149.1"/>
</dbReference>
<keyword evidence="2 3" id="KW-0040">ANK repeat</keyword>
<dbReference type="PROSITE" id="PS50088">
    <property type="entry name" value="ANK_REPEAT"/>
    <property type="match status" value="1"/>
</dbReference>
<dbReference type="PROSITE" id="PS50297">
    <property type="entry name" value="ANK_REP_REGION"/>
    <property type="match status" value="1"/>
</dbReference>
<dbReference type="GeneID" id="106057480"/>
<evidence type="ECO:0000256" key="3">
    <source>
        <dbReference type="PROSITE-ProRule" id="PRU00023"/>
    </source>
</evidence>
<dbReference type="RefSeq" id="XP_055887125.1">
    <property type="nucleotide sequence ID" value="XM_056031150.1"/>
</dbReference>
<keyword evidence="1" id="KW-0677">Repeat</keyword>
<dbReference type="PANTHER" id="PTHR24173:SF76">
    <property type="match status" value="1"/>
</dbReference>
<dbReference type="InterPro" id="IPR036770">
    <property type="entry name" value="Ankyrin_rpt-contain_sf"/>
</dbReference>
<dbReference type="AlphaFoldDB" id="A0A9W3AIN4"/>
<dbReference type="PANTHER" id="PTHR24173">
    <property type="entry name" value="ANKYRIN REPEAT CONTAINING"/>
    <property type="match status" value="1"/>
</dbReference>
<dbReference type="Proteomes" id="UP001165740">
    <property type="component" value="Chromosome 5"/>
</dbReference>
<dbReference type="Gene3D" id="1.25.40.20">
    <property type="entry name" value="Ankyrin repeat-containing domain"/>
    <property type="match status" value="2"/>
</dbReference>